<dbReference type="Gene3D" id="3.40.640.10">
    <property type="entry name" value="Type I PLP-dependent aspartate aminotransferase-like (Major domain)"/>
    <property type="match status" value="2"/>
</dbReference>
<dbReference type="InterPro" id="IPR015424">
    <property type="entry name" value="PyrdxlP-dep_Trfase"/>
</dbReference>
<organism evidence="9 10">
    <name type="scientific">Effrenium voratum</name>
    <dbReference type="NCBI Taxonomy" id="2562239"/>
    <lineage>
        <taxon>Eukaryota</taxon>
        <taxon>Sar</taxon>
        <taxon>Alveolata</taxon>
        <taxon>Dinophyceae</taxon>
        <taxon>Suessiales</taxon>
        <taxon>Symbiodiniaceae</taxon>
        <taxon>Effrenium</taxon>
    </lineage>
</organism>
<comment type="caution">
    <text evidence="9">The sequence shown here is derived from an EMBL/GenBank/DDBJ whole genome shotgun (WGS) entry which is preliminary data.</text>
</comment>
<dbReference type="SUPFAM" id="SSF53383">
    <property type="entry name" value="PLP-dependent transferases"/>
    <property type="match status" value="2"/>
</dbReference>
<dbReference type="AlphaFoldDB" id="A0AA36IJH4"/>
<dbReference type="GO" id="GO:0030170">
    <property type="term" value="F:pyridoxal phosphate binding"/>
    <property type="evidence" value="ECO:0007669"/>
    <property type="project" value="InterPro"/>
</dbReference>
<evidence type="ECO:0000313" key="10">
    <source>
        <dbReference type="Proteomes" id="UP001178507"/>
    </source>
</evidence>
<dbReference type="InterPro" id="IPR010107">
    <property type="entry name" value="Glutamate_decarboxylase"/>
</dbReference>
<dbReference type="EC" id="4.1.1.15" evidence="3"/>
<dbReference type="InterPro" id="IPR002129">
    <property type="entry name" value="PyrdxlP-dep_de-COase"/>
</dbReference>
<feature type="region of interest" description="Disordered" evidence="8">
    <location>
        <begin position="658"/>
        <end position="678"/>
    </location>
</feature>
<sequence length="1212" mass="135412">MLVRWRFRAEVPENLRHGHWQADYNALSAKQRTAMTHEFLADVEVLREAAVCVCTFSSNVGRLVALLRDGPTVSVDVQVGFLVGSIDPRLLLKGDSLARRASRVLRMAREMEKAYPKSHGLPLDLNWPYYASPLSCSERAEDMEIPQSGTDARHCVRMVEDYHLLDFSERLNTSSYVNVVFEPEEERVAMMGLKVNLADQTVYPESFRMHNDTLNMIAKLWHCPKPDDFDEKGCYAGAGTVGSTEACLLAGLALKFRWRKWYAKRKSQSPDQVRGVYPNLVISTMFQAAWEKLFKYMDIEPRFVKPSYKTFILDPNKLKDYIDDQTIGVVCIMGNHYGGQYDPVWEVDAALDKINAEKGLQVGIHVDAASGGFIAPFQDNLPKWDFRLKNVLSISASGHKFGNSCCGTGWVIWRQRKDLSEEVAINVSYLGGSADSYTLNFSRPAQGVYVQFYKLLRLGREGYYSQVNNQMCVAQYLREGLLSVKEGSGSVFTILDAVGMSSQKVCLPVVTAMINPDLGLPFDDIDFQHVIAQGHWYVSGYHMSMHHPLTEETMPLFTDQTCDQAMFRIVVKNNLTMRMAAHLLDEIKAAVAFLINHGKGFQHRKPKRLPTQKSVPVGCSAESRRSSAQPPYLGLRGLGKAAMALAVMAPVRPVPMSPPARPARLRVPAPPRARSGAGPGGVKAAAAAALAAKAAAKVCARKSRSLGYAACMAQDARRADVPYYASVGSRSARAEDMELPEHGLAARHCVRTVEDYHLLDFSERLNTSSYVNVVFEPEEERVAMMGLRVNLADQTVYPESFRMHNDTLNMIAKLWHCPKPEDFEEYGCYAGAGTVGSTEACLLAGLALKFRWRKWYAKKTGQSADKVRGVYPNIVISTMFQAAWEKLFKYMDIEPRFVQPSYKTFTLDPSKLKDYVDDQTIGVVCIMGNHYGGQYDPVWEVDAELEKINAEKGLQVGIHVDGASGGFIAPFQEGLPPWDFRLKNVLSISSSGHKFGNSCCGTGWVVWRQRKDLSDQVAINVSYLGGSADSYTLNFSRPAQGVFVQFYKLLRLGREGYTGQVENQMSVAQFLREGLQSIQHNGESVFTLLDAVGMSSQKLCLPVVTAMINPELGLPFDDIDFQHVVAQGHWYVSGYHMSMHHPLTEETTPLFTDQPSEQAMFRIVVKNNLTMRMAANLLDEMKTAVQFLISHGKGFQHRKPKRLHTHKAVPAC</sequence>
<keyword evidence="10" id="KW-1185">Reference proteome</keyword>
<evidence type="ECO:0000313" key="9">
    <source>
        <dbReference type="EMBL" id="CAJ1388460.1"/>
    </source>
</evidence>
<dbReference type="Gene3D" id="3.90.1150.160">
    <property type="match status" value="2"/>
</dbReference>
<dbReference type="PANTHER" id="PTHR43321">
    <property type="entry name" value="GLUTAMATE DECARBOXYLASE"/>
    <property type="match status" value="1"/>
</dbReference>
<dbReference type="InterPro" id="IPR015421">
    <property type="entry name" value="PyrdxlP-dep_Trfase_major"/>
</dbReference>
<dbReference type="Proteomes" id="UP001178507">
    <property type="component" value="Unassembled WGS sequence"/>
</dbReference>
<dbReference type="GO" id="GO:0004351">
    <property type="term" value="F:glutamate decarboxylase activity"/>
    <property type="evidence" value="ECO:0007669"/>
    <property type="project" value="UniProtKB-EC"/>
</dbReference>
<evidence type="ECO:0000256" key="3">
    <source>
        <dbReference type="ARBA" id="ARBA00012421"/>
    </source>
</evidence>
<evidence type="ECO:0000256" key="8">
    <source>
        <dbReference type="SAM" id="MobiDB-lite"/>
    </source>
</evidence>
<protein>
    <recommendedName>
        <fullName evidence="3">glutamate decarboxylase</fullName>
        <ecNumber evidence="3">4.1.1.15</ecNumber>
    </recommendedName>
</protein>
<evidence type="ECO:0000256" key="7">
    <source>
        <dbReference type="PIRSR" id="PIRSR602129-50"/>
    </source>
</evidence>
<proteinExistence type="inferred from homology"/>
<reference evidence="9" key="1">
    <citation type="submission" date="2023-08" db="EMBL/GenBank/DDBJ databases">
        <authorList>
            <person name="Chen Y."/>
            <person name="Shah S."/>
            <person name="Dougan E. K."/>
            <person name="Thang M."/>
            <person name="Chan C."/>
        </authorList>
    </citation>
    <scope>NUCLEOTIDE SEQUENCE</scope>
</reference>
<gene>
    <name evidence="9" type="ORF">EVOR1521_LOCUS14320</name>
</gene>
<dbReference type="GO" id="GO:0005829">
    <property type="term" value="C:cytosol"/>
    <property type="evidence" value="ECO:0007669"/>
    <property type="project" value="TreeGrafter"/>
</dbReference>
<evidence type="ECO:0000256" key="2">
    <source>
        <dbReference type="ARBA" id="ARBA00009533"/>
    </source>
</evidence>
<feature type="region of interest" description="Disordered" evidence="8">
    <location>
        <begin position="603"/>
        <end position="630"/>
    </location>
</feature>
<evidence type="ECO:0000256" key="5">
    <source>
        <dbReference type="ARBA" id="ARBA00023239"/>
    </source>
</evidence>
<dbReference type="GO" id="GO:0006538">
    <property type="term" value="P:L-glutamate catabolic process"/>
    <property type="evidence" value="ECO:0007669"/>
    <property type="project" value="TreeGrafter"/>
</dbReference>
<comment type="similarity">
    <text evidence="2">Belongs to the group II decarboxylase family.</text>
</comment>
<feature type="modified residue" description="N6-(pyridoxal phosphate)lysine" evidence="7">
    <location>
        <position position="400"/>
    </location>
</feature>
<evidence type="ECO:0000256" key="4">
    <source>
        <dbReference type="ARBA" id="ARBA00022898"/>
    </source>
</evidence>
<evidence type="ECO:0000256" key="1">
    <source>
        <dbReference type="ARBA" id="ARBA00001933"/>
    </source>
</evidence>
<comment type="cofactor">
    <cofactor evidence="1 7">
        <name>pyridoxal 5'-phosphate</name>
        <dbReference type="ChEBI" id="CHEBI:597326"/>
    </cofactor>
</comment>
<dbReference type="Pfam" id="PF00282">
    <property type="entry name" value="Pyridoxal_deC"/>
    <property type="match status" value="2"/>
</dbReference>
<accession>A0AA36IJH4</accession>
<evidence type="ECO:0000256" key="6">
    <source>
        <dbReference type="ARBA" id="ARBA00048868"/>
    </source>
</evidence>
<name>A0AA36IJH4_9DINO</name>
<dbReference type="PANTHER" id="PTHR43321:SF3">
    <property type="entry name" value="GLUTAMATE DECARBOXYLASE"/>
    <property type="match status" value="1"/>
</dbReference>
<keyword evidence="4 7" id="KW-0663">Pyridoxal phosphate</keyword>
<dbReference type="EMBL" id="CAUJNA010001691">
    <property type="protein sequence ID" value="CAJ1388460.1"/>
    <property type="molecule type" value="Genomic_DNA"/>
</dbReference>
<keyword evidence="5" id="KW-0456">Lyase</keyword>
<comment type="catalytic activity">
    <reaction evidence="6">
        <text>L-glutamate + H(+) = 4-aminobutanoate + CO2</text>
        <dbReference type="Rhea" id="RHEA:17785"/>
        <dbReference type="ChEBI" id="CHEBI:15378"/>
        <dbReference type="ChEBI" id="CHEBI:16526"/>
        <dbReference type="ChEBI" id="CHEBI:29985"/>
        <dbReference type="ChEBI" id="CHEBI:59888"/>
        <dbReference type="EC" id="4.1.1.15"/>
    </reaction>
</comment>